<name>A0AAN0RD27_9PROT</name>
<dbReference type="SUPFAM" id="SSF111331">
    <property type="entry name" value="NAD kinase/diacylglycerol kinase-like"/>
    <property type="match status" value="1"/>
</dbReference>
<keyword evidence="9" id="KW-0443">Lipid metabolism</keyword>
<dbReference type="AlphaFoldDB" id="A0AAN0RD27"/>
<dbReference type="PANTHER" id="PTHR12358:SF106">
    <property type="entry name" value="LIPID KINASE YEGS"/>
    <property type="match status" value="1"/>
</dbReference>
<dbReference type="NCBIfam" id="NF009604">
    <property type="entry name" value="PRK13057.1"/>
    <property type="match status" value="1"/>
</dbReference>
<proteinExistence type="predicted"/>
<reference evidence="14" key="1">
    <citation type="submission" date="2012-06" db="EMBL/GenBank/DDBJ databases">
        <title>Genome analysis of multiple Granulibacter bethesdensis isolates demonstrates substantial genome diversity.</title>
        <authorList>
            <person name="Greenberg D.E."/>
            <person name="Porcella S.F."/>
            <person name="Zarember K."/>
            <person name="Zelazny A.M."/>
            <person name="Bruno D."/>
            <person name="Martens C."/>
            <person name="Barbian K.D."/>
            <person name="Jaske E."/>
            <person name="Holland S.M."/>
        </authorList>
    </citation>
    <scope>NUCLEOTIDE SEQUENCE [LARGE SCALE GENOMIC DNA]</scope>
    <source>
        <strain evidence="14">CGDNIH3</strain>
    </source>
</reference>
<keyword evidence="7" id="KW-0067">ATP-binding</keyword>
<dbReference type="Gene3D" id="2.60.200.40">
    <property type="match status" value="1"/>
</dbReference>
<evidence type="ECO:0000256" key="4">
    <source>
        <dbReference type="ARBA" id="ARBA00022723"/>
    </source>
</evidence>
<comment type="cofactor">
    <cofactor evidence="1">
        <name>Mg(2+)</name>
        <dbReference type="ChEBI" id="CHEBI:18420"/>
    </cofactor>
</comment>
<dbReference type="InterPro" id="IPR045540">
    <property type="entry name" value="YegS/DAGK_C"/>
</dbReference>
<evidence type="ECO:0000256" key="1">
    <source>
        <dbReference type="ARBA" id="ARBA00001946"/>
    </source>
</evidence>
<evidence type="ECO:0000256" key="3">
    <source>
        <dbReference type="ARBA" id="ARBA00022679"/>
    </source>
</evidence>
<dbReference type="SMART" id="SM00046">
    <property type="entry name" value="DAGKc"/>
    <property type="match status" value="1"/>
</dbReference>
<feature type="domain" description="DAGKc" evidence="12">
    <location>
        <begin position="43"/>
        <end position="170"/>
    </location>
</feature>
<keyword evidence="4" id="KW-0479">Metal-binding</keyword>
<evidence type="ECO:0000256" key="5">
    <source>
        <dbReference type="ARBA" id="ARBA00022741"/>
    </source>
</evidence>
<dbReference type="PROSITE" id="PS50146">
    <property type="entry name" value="DAGK"/>
    <property type="match status" value="1"/>
</dbReference>
<keyword evidence="8" id="KW-0460">Magnesium</keyword>
<dbReference type="GO" id="GO:0016301">
    <property type="term" value="F:kinase activity"/>
    <property type="evidence" value="ECO:0007669"/>
    <property type="project" value="UniProtKB-KW"/>
</dbReference>
<keyword evidence="2" id="KW-0444">Lipid biosynthesis</keyword>
<organism evidence="13 14">
    <name type="scientific">Granulibacter bethesdensis</name>
    <dbReference type="NCBI Taxonomy" id="364410"/>
    <lineage>
        <taxon>Bacteria</taxon>
        <taxon>Pseudomonadati</taxon>
        <taxon>Pseudomonadota</taxon>
        <taxon>Alphaproteobacteria</taxon>
        <taxon>Acetobacterales</taxon>
        <taxon>Acetobacteraceae</taxon>
        <taxon>Granulibacter</taxon>
    </lineage>
</organism>
<dbReference type="InterPro" id="IPR005218">
    <property type="entry name" value="Diacylglycerol/lipid_kinase"/>
</dbReference>
<evidence type="ECO:0000256" key="9">
    <source>
        <dbReference type="ARBA" id="ARBA00023098"/>
    </source>
</evidence>
<dbReference type="InterPro" id="IPR050187">
    <property type="entry name" value="Lipid_Phosphate_FormReg"/>
</dbReference>
<keyword evidence="6 13" id="KW-0418">Kinase</keyword>
<dbReference type="KEGG" id="gbc:GbCGDNIH3_0844"/>
<dbReference type="GO" id="GO:0046872">
    <property type="term" value="F:metal ion binding"/>
    <property type="evidence" value="ECO:0007669"/>
    <property type="project" value="UniProtKB-KW"/>
</dbReference>
<dbReference type="NCBIfam" id="TIGR00147">
    <property type="entry name" value="YegS/Rv2252/BmrU family lipid kinase"/>
    <property type="match status" value="1"/>
</dbReference>
<evidence type="ECO:0000259" key="12">
    <source>
        <dbReference type="PROSITE" id="PS50146"/>
    </source>
</evidence>
<dbReference type="GO" id="GO:0005886">
    <property type="term" value="C:plasma membrane"/>
    <property type="evidence" value="ECO:0007669"/>
    <property type="project" value="TreeGrafter"/>
</dbReference>
<keyword evidence="10" id="KW-0594">Phospholipid biosynthesis</keyword>
<dbReference type="InterPro" id="IPR001206">
    <property type="entry name" value="Diacylglycerol_kinase_cat_dom"/>
</dbReference>
<gene>
    <name evidence="13" type="ORF">GbCGDNIH3_0844</name>
</gene>
<dbReference type="Pfam" id="PF00781">
    <property type="entry name" value="DAGK_cat"/>
    <property type="match status" value="1"/>
</dbReference>
<evidence type="ECO:0000256" key="6">
    <source>
        <dbReference type="ARBA" id="ARBA00022777"/>
    </source>
</evidence>
<keyword evidence="3" id="KW-0808">Transferase</keyword>
<keyword evidence="5" id="KW-0547">Nucleotide-binding</keyword>
<dbReference type="GO" id="GO:0008654">
    <property type="term" value="P:phospholipid biosynthetic process"/>
    <property type="evidence" value="ECO:0007669"/>
    <property type="project" value="UniProtKB-KW"/>
</dbReference>
<protein>
    <submittedName>
        <fullName evidence="13">Diacylglycerol kinase family protein</fullName>
    </submittedName>
</protein>
<evidence type="ECO:0000313" key="14">
    <source>
        <dbReference type="Proteomes" id="UP000019438"/>
    </source>
</evidence>
<dbReference type="InterPro" id="IPR017438">
    <property type="entry name" value="ATP-NAD_kinase_N"/>
</dbReference>
<evidence type="ECO:0000256" key="7">
    <source>
        <dbReference type="ARBA" id="ARBA00022840"/>
    </source>
</evidence>
<dbReference type="Proteomes" id="UP000019438">
    <property type="component" value="Chromosome"/>
</dbReference>
<evidence type="ECO:0000256" key="11">
    <source>
        <dbReference type="ARBA" id="ARBA00023264"/>
    </source>
</evidence>
<dbReference type="PANTHER" id="PTHR12358">
    <property type="entry name" value="SPHINGOSINE KINASE"/>
    <property type="match status" value="1"/>
</dbReference>
<dbReference type="EMBL" id="CP003181">
    <property type="protein sequence ID" value="AHJ62668.1"/>
    <property type="molecule type" value="Genomic_DNA"/>
</dbReference>
<keyword evidence="11" id="KW-1208">Phospholipid metabolism</keyword>
<dbReference type="InterPro" id="IPR016064">
    <property type="entry name" value="NAD/diacylglycerol_kinase_sf"/>
</dbReference>
<evidence type="ECO:0000313" key="13">
    <source>
        <dbReference type="EMBL" id="AHJ62668.1"/>
    </source>
</evidence>
<evidence type="ECO:0000256" key="2">
    <source>
        <dbReference type="ARBA" id="ARBA00022516"/>
    </source>
</evidence>
<evidence type="ECO:0000256" key="8">
    <source>
        <dbReference type="ARBA" id="ARBA00022842"/>
    </source>
</evidence>
<dbReference type="GO" id="GO:0005524">
    <property type="term" value="F:ATP binding"/>
    <property type="evidence" value="ECO:0007669"/>
    <property type="project" value="UniProtKB-KW"/>
</dbReference>
<dbReference type="Pfam" id="PF19279">
    <property type="entry name" value="YegS_C"/>
    <property type="match status" value="1"/>
</dbReference>
<sequence length="332" mass="35775">MDCGRLDHGSGSAGGRYCAGDARLYRHPASDRTGIMSDKAEVAPPQRAALFINRKSRKGRNAADQVIAALEAQGIKVEIPSCQGPDDINHSLLHLRDSIDCAVIGGGDGTLNAAAPALMETQLPLGIIPLGTANDLARTLNIPTNPEQAARIIAKGKQHLIDLGEVNGVPFFNVASIGFGVALTRALTSDSKKRFGIFGYPIAALRVARRLRPFHAEIRHGGTTTVTKTLHLAIGNGRHYGGGMTVSEDASIDDGKLDVWSLEVESAWGLIRLLPALWRGTQGRWREVITLSEEALEVHTRHPRSINTDGEITTRTPADFIVRRRAVRVFGP</sequence>
<evidence type="ECO:0000256" key="10">
    <source>
        <dbReference type="ARBA" id="ARBA00023209"/>
    </source>
</evidence>
<accession>A0AAN0RD27</accession>
<dbReference type="Gene3D" id="3.40.50.10330">
    <property type="entry name" value="Probable inorganic polyphosphate/atp-NAD kinase, domain 1"/>
    <property type="match status" value="1"/>
</dbReference>